<dbReference type="Pfam" id="PF19281">
    <property type="entry name" value="PHYHIP_C"/>
    <property type="match status" value="1"/>
</dbReference>
<dbReference type="InterPro" id="IPR045545">
    <property type="entry name" value="PHYIP/PHIPL_C"/>
</dbReference>
<dbReference type="GeneID" id="109466827"/>
<accession>A0A6P4Y732</accession>
<dbReference type="InterPro" id="IPR042868">
    <property type="entry name" value="PHYHIP/PHYHIPL"/>
</dbReference>
<organism evidence="4 5">
    <name type="scientific">Branchiostoma belcheri</name>
    <name type="common">Amphioxus</name>
    <dbReference type="NCBI Taxonomy" id="7741"/>
    <lineage>
        <taxon>Eukaryota</taxon>
        <taxon>Metazoa</taxon>
        <taxon>Chordata</taxon>
        <taxon>Cephalochordata</taxon>
        <taxon>Leptocardii</taxon>
        <taxon>Amphioxiformes</taxon>
        <taxon>Branchiostomatidae</taxon>
        <taxon>Branchiostoma</taxon>
    </lineage>
</organism>
<dbReference type="Proteomes" id="UP000515135">
    <property type="component" value="Unplaced"/>
</dbReference>
<dbReference type="RefSeq" id="XP_019620228.1">
    <property type="nucleotide sequence ID" value="XM_019764669.1"/>
</dbReference>
<feature type="region of interest" description="Disordered" evidence="2">
    <location>
        <begin position="1"/>
        <end position="25"/>
    </location>
</feature>
<evidence type="ECO:0000313" key="5">
    <source>
        <dbReference type="RefSeq" id="XP_019620228.1"/>
    </source>
</evidence>
<name>A0A6P4Y732_BRABE</name>
<reference evidence="5" key="1">
    <citation type="submission" date="2025-08" db="UniProtKB">
        <authorList>
            <consortium name="RefSeq"/>
        </authorList>
    </citation>
    <scope>IDENTIFICATION</scope>
    <source>
        <tissue evidence="5">Gonad</tissue>
    </source>
</reference>
<dbReference type="GO" id="GO:0005737">
    <property type="term" value="C:cytoplasm"/>
    <property type="evidence" value="ECO:0007669"/>
    <property type="project" value="TreeGrafter"/>
</dbReference>
<evidence type="ECO:0000256" key="2">
    <source>
        <dbReference type="SAM" id="MobiDB-lite"/>
    </source>
</evidence>
<comment type="similarity">
    <text evidence="1">Belongs to the PHYHIP family.</text>
</comment>
<dbReference type="CDD" id="cd00063">
    <property type="entry name" value="FN3"/>
    <property type="match status" value="1"/>
</dbReference>
<dbReference type="InterPro" id="IPR003961">
    <property type="entry name" value="FN3_dom"/>
</dbReference>
<sequence length="376" mass="42015">MSTGAGASGGRKIPPQVPPKSRDRPVSVADATEELSAVQLQGDAQGLSTPCDVKLSHITCDSFKIQWSMDPKDHVTHFFIDLNKKANVNNAKKAFKHKDVPTKLVAKAIPLPFTVKGHWFLQPRTNYTVSVQTACKMPDGEYRVSDWSETVEFCTADYSTVQLNQLLDKARNIMSDRMLPLTHFYRNQDQDYFDFMRTSHGGVLQPSIKDDGGSHGSPVNGNLKGISFSANVEWNERDGPRIPIDSPYGRQRFLCPAAAMYNENANLYFADLYCMYTAYHFVNLVLTTKGSEGDQFCSGKLPLLDPANNEFLTRKKRDDGSMEFAVCQDLIVELFYTEPINMKEGQMLSIQGHVVPSLSTENAKKDASCKMCNINK</sequence>
<dbReference type="PANTHER" id="PTHR15698">
    <property type="entry name" value="PROTEIN CBG15099"/>
    <property type="match status" value="1"/>
</dbReference>
<dbReference type="InterPro" id="IPR013783">
    <property type="entry name" value="Ig-like_fold"/>
</dbReference>
<dbReference type="OrthoDB" id="6101761at2759"/>
<feature type="domain" description="Phytanoyl-CoA hydroxylase-interacting protein-like C-terminal" evidence="3">
    <location>
        <begin position="154"/>
        <end position="375"/>
    </location>
</feature>
<dbReference type="SUPFAM" id="SSF49265">
    <property type="entry name" value="Fibronectin type III"/>
    <property type="match status" value="1"/>
</dbReference>
<evidence type="ECO:0000259" key="3">
    <source>
        <dbReference type="Pfam" id="PF19281"/>
    </source>
</evidence>
<proteinExistence type="inferred from homology"/>
<dbReference type="InterPro" id="IPR036116">
    <property type="entry name" value="FN3_sf"/>
</dbReference>
<evidence type="ECO:0000256" key="1">
    <source>
        <dbReference type="ARBA" id="ARBA00007962"/>
    </source>
</evidence>
<dbReference type="AlphaFoldDB" id="A0A6P4Y732"/>
<dbReference type="KEGG" id="bbel:109466827"/>
<dbReference type="Gene3D" id="2.60.40.10">
    <property type="entry name" value="Immunoglobulins"/>
    <property type="match status" value="1"/>
</dbReference>
<protein>
    <submittedName>
        <fullName evidence="5">Phytanoyl-CoA hydroxylase-interacting protein-like</fullName>
    </submittedName>
</protein>
<dbReference type="PANTHER" id="PTHR15698:SF4">
    <property type="entry name" value="PHYTANOYL-COA HYDROXYLASE-INTERACTING PROTEIN-LIKE C-TERMINAL DOMAIN-CONTAINING PROTEIN"/>
    <property type="match status" value="1"/>
</dbReference>
<evidence type="ECO:0000313" key="4">
    <source>
        <dbReference type="Proteomes" id="UP000515135"/>
    </source>
</evidence>
<gene>
    <name evidence="5" type="primary">LOC109466827</name>
</gene>
<keyword evidence="4" id="KW-1185">Reference proteome</keyword>